<name>A0ABR2F7D5_9ROSI</name>
<evidence type="ECO:0000313" key="2">
    <source>
        <dbReference type="Proteomes" id="UP001472677"/>
    </source>
</evidence>
<dbReference type="Proteomes" id="UP001472677">
    <property type="component" value="Unassembled WGS sequence"/>
</dbReference>
<evidence type="ECO:0000313" key="1">
    <source>
        <dbReference type="EMBL" id="KAK8572932.1"/>
    </source>
</evidence>
<organism evidence="1 2">
    <name type="scientific">Hibiscus sabdariffa</name>
    <name type="common">roselle</name>
    <dbReference type="NCBI Taxonomy" id="183260"/>
    <lineage>
        <taxon>Eukaryota</taxon>
        <taxon>Viridiplantae</taxon>
        <taxon>Streptophyta</taxon>
        <taxon>Embryophyta</taxon>
        <taxon>Tracheophyta</taxon>
        <taxon>Spermatophyta</taxon>
        <taxon>Magnoliopsida</taxon>
        <taxon>eudicotyledons</taxon>
        <taxon>Gunneridae</taxon>
        <taxon>Pentapetalae</taxon>
        <taxon>rosids</taxon>
        <taxon>malvids</taxon>
        <taxon>Malvales</taxon>
        <taxon>Malvaceae</taxon>
        <taxon>Malvoideae</taxon>
        <taxon>Hibiscus</taxon>
    </lineage>
</organism>
<reference evidence="1 2" key="1">
    <citation type="journal article" date="2024" name="G3 (Bethesda)">
        <title>Genome assembly of Hibiscus sabdariffa L. provides insights into metabolisms of medicinal natural products.</title>
        <authorList>
            <person name="Kim T."/>
        </authorList>
    </citation>
    <scope>NUCLEOTIDE SEQUENCE [LARGE SCALE GENOMIC DNA]</scope>
    <source>
        <strain evidence="1">TK-2024</strain>
        <tissue evidence="1">Old leaves</tissue>
    </source>
</reference>
<dbReference type="EMBL" id="JBBPBM010000008">
    <property type="protein sequence ID" value="KAK8572932.1"/>
    <property type="molecule type" value="Genomic_DNA"/>
</dbReference>
<protein>
    <submittedName>
        <fullName evidence="1">Uncharacterized protein</fullName>
    </submittedName>
</protein>
<keyword evidence="2" id="KW-1185">Reference proteome</keyword>
<gene>
    <name evidence="1" type="ORF">V6N12_028972</name>
</gene>
<proteinExistence type="predicted"/>
<accession>A0ABR2F7D5</accession>
<comment type="caution">
    <text evidence="1">The sequence shown here is derived from an EMBL/GenBank/DDBJ whole genome shotgun (WGS) entry which is preliminary data.</text>
</comment>
<sequence>MLPALAASCPLASYSAGSPSKEVPAPETHPSPIAYSYSYIVVAYSESWSSYCSRASFHSCSLRPQRSSGLNSSDQKEMASPFLMRKRFIPVLHTQSKAARTRNRGLTCPDLGRGSDDPWSNLVKRLGASGLSEDGFNKLFL</sequence>